<keyword evidence="5" id="KW-1185">Reference proteome</keyword>
<dbReference type="Pfam" id="PF13411">
    <property type="entry name" value="MerR_1"/>
    <property type="match status" value="1"/>
</dbReference>
<evidence type="ECO:0000313" key="5">
    <source>
        <dbReference type="Proteomes" id="UP001501788"/>
    </source>
</evidence>
<reference evidence="5" key="1">
    <citation type="journal article" date="2019" name="Int. J. Syst. Evol. Microbiol.">
        <title>The Global Catalogue of Microorganisms (GCM) 10K type strain sequencing project: providing services to taxonomists for standard genome sequencing and annotation.</title>
        <authorList>
            <consortium name="The Broad Institute Genomics Platform"/>
            <consortium name="The Broad Institute Genome Sequencing Center for Infectious Disease"/>
            <person name="Wu L."/>
            <person name="Ma J."/>
        </authorList>
    </citation>
    <scope>NUCLEOTIDE SEQUENCE [LARGE SCALE GENOMIC DNA]</scope>
    <source>
        <strain evidence="5">JCM 31890</strain>
    </source>
</reference>
<proteinExistence type="predicted"/>
<dbReference type="InterPro" id="IPR000551">
    <property type="entry name" value="MerR-type_HTH_dom"/>
</dbReference>
<keyword evidence="2" id="KW-0175">Coiled coil</keyword>
<evidence type="ECO:0000313" key="4">
    <source>
        <dbReference type="EMBL" id="GAA4427044.1"/>
    </source>
</evidence>
<dbReference type="Gene3D" id="1.10.1660.10">
    <property type="match status" value="1"/>
</dbReference>
<dbReference type="InterPro" id="IPR047057">
    <property type="entry name" value="MerR_fam"/>
</dbReference>
<accession>A0ABP8LCF0</accession>
<dbReference type="SMART" id="SM00422">
    <property type="entry name" value="HTH_MERR"/>
    <property type="match status" value="1"/>
</dbReference>
<evidence type="ECO:0000256" key="1">
    <source>
        <dbReference type="ARBA" id="ARBA00023125"/>
    </source>
</evidence>
<name>A0ABP8LCF0_9BURK</name>
<feature type="domain" description="HTH merR-type" evidence="3">
    <location>
        <begin position="1"/>
        <end position="68"/>
    </location>
</feature>
<evidence type="ECO:0000259" key="3">
    <source>
        <dbReference type="PROSITE" id="PS50937"/>
    </source>
</evidence>
<dbReference type="SUPFAM" id="SSF46955">
    <property type="entry name" value="Putative DNA-binding domain"/>
    <property type="match status" value="1"/>
</dbReference>
<sequence length="130" mass="14283">MQIGELARLTRTTPRALRLYEARGLLGPVPRRGRYRHYHAGHAAQVRLVRQALALGLRMADLARLPQHTGADALAQAAALLQARRAQVQRELQRLRAQDDALAALEHALLHCPEADPTGKRPLALDCAPA</sequence>
<dbReference type="EMBL" id="BAABEX010000027">
    <property type="protein sequence ID" value="GAA4427044.1"/>
    <property type="molecule type" value="Genomic_DNA"/>
</dbReference>
<evidence type="ECO:0000256" key="2">
    <source>
        <dbReference type="SAM" id="Coils"/>
    </source>
</evidence>
<dbReference type="PROSITE" id="PS50937">
    <property type="entry name" value="HTH_MERR_2"/>
    <property type="match status" value="1"/>
</dbReference>
<protein>
    <recommendedName>
        <fullName evidence="3">HTH merR-type domain-containing protein</fullName>
    </recommendedName>
</protein>
<dbReference type="PANTHER" id="PTHR30204:SF93">
    <property type="entry name" value="HTH MERR-TYPE DOMAIN-CONTAINING PROTEIN"/>
    <property type="match status" value="1"/>
</dbReference>
<comment type="caution">
    <text evidence="4">The sequence shown here is derived from an EMBL/GenBank/DDBJ whole genome shotgun (WGS) entry which is preliminary data.</text>
</comment>
<dbReference type="PANTHER" id="PTHR30204">
    <property type="entry name" value="REDOX-CYCLING DRUG-SENSING TRANSCRIPTIONAL ACTIVATOR SOXR"/>
    <property type="match status" value="1"/>
</dbReference>
<organism evidence="4 5">
    <name type="scientific">Acidovorax lacteus</name>
    <dbReference type="NCBI Taxonomy" id="1924988"/>
    <lineage>
        <taxon>Bacteria</taxon>
        <taxon>Pseudomonadati</taxon>
        <taxon>Pseudomonadota</taxon>
        <taxon>Betaproteobacteria</taxon>
        <taxon>Burkholderiales</taxon>
        <taxon>Comamonadaceae</taxon>
        <taxon>Acidovorax</taxon>
    </lineage>
</organism>
<gene>
    <name evidence="4" type="ORF">GCM10023090_23800</name>
</gene>
<dbReference type="InterPro" id="IPR009061">
    <property type="entry name" value="DNA-bd_dom_put_sf"/>
</dbReference>
<feature type="coiled-coil region" evidence="2">
    <location>
        <begin position="71"/>
        <end position="105"/>
    </location>
</feature>
<dbReference type="Proteomes" id="UP001501788">
    <property type="component" value="Unassembled WGS sequence"/>
</dbReference>
<keyword evidence="1" id="KW-0238">DNA-binding</keyword>